<dbReference type="PANTHER" id="PTHR39517:SF1">
    <property type="entry name" value="LIPID-A-DISACCHARIDE SYNTHASE"/>
    <property type="match status" value="1"/>
</dbReference>
<dbReference type="AlphaFoldDB" id="D7BC76"/>
<evidence type="ECO:0000313" key="1">
    <source>
        <dbReference type="EMBL" id="ADH64573.1"/>
    </source>
</evidence>
<evidence type="ECO:0000313" key="2">
    <source>
        <dbReference type="Proteomes" id="UP000001916"/>
    </source>
</evidence>
<dbReference type="STRING" id="526227.Mesil_2727"/>
<dbReference type="InterPro" id="IPR019994">
    <property type="entry name" value="Lipid-A-disac_synthase-rel_put"/>
</dbReference>
<dbReference type="EMBL" id="CP002042">
    <property type="protein sequence ID" value="ADH64573.1"/>
    <property type="molecule type" value="Genomic_DNA"/>
</dbReference>
<protein>
    <recommendedName>
        <fullName evidence="3">Lipid-A-disaccharide synthase</fullName>
    </recommendedName>
</protein>
<sequence>MNVSRILLLSNGHGEDAIGAAIARELARLGLEPLPLPLVGSGNAYARAGFPVLGPRREMPSGGFVRFNPKALLADLRSGWLAMTKEQVRVLRAAASGAATLVVGDLYGLFLGSRYGGRPLFQVQPLVSVRYPGAQGLEALEHLPAQRFLLPERLLMRRAARVYPRDPESAAWLQARGVAHAVCLGNPLLDAVFGEAPLEPSPPYLLLLPGSRADAYFSLPIMLEAVRELRPLTLTPVVAWSGLDLGGLQAPGWALERLIGGEVGVTHTLIHLDGTRVFLAQGAFKSALLGSKLAFSTSGSAAEQAAGYGVPLVGFPTPGPQYTASFARAQQQLLGKALTLALPYPREVAQAARALLHHPQAYQAAQEEGKKAMGAPGAARRIAEDIAAYLRYLPQISSHTR</sequence>
<dbReference type="Proteomes" id="UP000001916">
    <property type="component" value="Chromosome"/>
</dbReference>
<dbReference type="RefSeq" id="WP_013159109.1">
    <property type="nucleotide sequence ID" value="NC_014212.1"/>
</dbReference>
<evidence type="ECO:0008006" key="3">
    <source>
        <dbReference type="Google" id="ProtNLM"/>
    </source>
</evidence>
<keyword evidence="2" id="KW-1185">Reference proteome</keyword>
<gene>
    <name evidence="1" type="ordered locus">Mesil_2727</name>
</gene>
<dbReference type="NCBIfam" id="TIGR03492">
    <property type="entry name" value="lipid-A-disaccharide synthase-related protein"/>
    <property type="match status" value="1"/>
</dbReference>
<organism evidence="1 2">
    <name type="scientific">Allomeiothermus silvanus (strain ATCC 700542 / DSM 9946 / NBRC 106475 / NCIMB 13440 / VI-R2)</name>
    <name type="common">Thermus silvanus</name>
    <dbReference type="NCBI Taxonomy" id="526227"/>
    <lineage>
        <taxon>Bacteria</taxon>
        <taxon>Thermotogati</taxon>
        <taxon>Deinococcota</taxon>
        <taxon>Deinococci</taxon>
        <taxon>Thermales</taxon>
        <taxon>Thermaceae</taxon>
        <taxon>Allomeiothermus</taxon>
    </lineage>
</organism>
<accession>D7BC76</accession>
<dbReference type="SUPFAM" id="SSF53756">
    <property type="entry name" value="UDP-Glycosyltransferase/glycogen phosphorylase"/>
    <property type="match status" value="1"/>
</dbReference>
<dbReference type="OrthoDB" id="29253at2"/>
<dbReference type="eggNOG" id="COG4370">
    <property type="taxonomic scope" value="Bacteria"/>
</dbReference>
<name>D7BC76_ALLS1</name>
<proteinExistence type="predicted"/>
<dbReference type="HOGENOM" id="CLU_035659_0_0_0"/>
<reference evidence="1 2" key="1">
    <citation type="journal article" date="2010" name="Stand. Genomic Sci.">
        <title>Complete genome sequence of Meiothermus silvanus type strain (VI-R2).</title>
        <authorList>
            <person name="Sikorski J."/>
            <person name="Tindall B.J."/>
            <person name="Lowry S."/>
            <person name="Lucas S."/>
            <person name="Nolan M."/>
            <person name="Copeland A."/>
            <person name="Glavina Del Rio T."/>
            <person name="Tice H."/>
            <person name="Cheng J.F."/>
            <person name="Han C."/>
            <person name="Pitluck S."/>
            <person name="Liolios K."/>
            <person name="Ivanova N."/>
            <person name="Mavromatis K."/>
            <person name="Mikhailova N."/>
            <person name="Pati A."/>
            <person name="Goodwin L."/>
            <person name="Chen A."/>
            <person name="Palaniappan K."/>
            <person name="Land M."/>
            <person name="Hauser L."/>
            <person name="Chang Y.J."/>
            <person name="Jeffries C.D."/>
            <person name="Rohde M."/>
            <person name="Goker M."/>
            <person name="Woyke T."/>
            <person name="Bristow J."/>
            <person name="Eisen J.A."/>
            <person name="Markowitz V."/>
            <person name="Hugenholtz P."/>
            <person name="Kyrpides N.C."/>
            <person name="Klenk H.P."/>
            <person name="Lapidus A."/>
        </authorList>
    </citation>
    <scope>NUCLEOTIDE SEQUENCE [LARGE SCALE GENOMIC DNA]</scope>
    <source>
        <strain evidence="2">ATCC 700542 / DSM 9946 / VI-R2</strain>
    </source>
</reference>
<dbReference type="KEGG" id="msv:Mesil_2727"/>
<dbReference type="PANTHER" id="PTHR39517">
    <property type="entry name" value="SLL0192 PROTEIN"/>
    <property type="match status" value="1"/>
</dbReference>